<organism evidence="5 6">
    <name type="scientific">Corynebacterium falsenii</name>
    <dbReference type="NCBI Taxonomy" id="108486"/>
    <lineage>
        <taxon>Bacteria</taxon>
        <taxon>Bacillati</taxon>
        <taxon>Actinomycetota</taxon>
        <taxon>Actinomycetes</taxon>
        <taxon>Mycobacteriales</taxon>
        <taxon>Corynebacteriaceae</taxon>
        <taxon>Corynebacterium</taxon>
    </lineage>
</organism>
<evidence type="ECO:0000256" key="3">
    <source>
        <dbReference type="SAM" id="MobiDB-lite"/>
    </source>
</evidence>
<dbReference type="InterPro" id="IPR050268">
    <property type="entry name" value="NADH-dep_flavin_reductase"/>
</dbReference>
<dbReference type="GO" id="GO:0010181">
    <property type="term" value="F:FMN binding"/>
    <property type="evidence" value="ECO:0007669"/>
    <property type="project" value="InterPro"/>
</dbReference>
<keyword evidence="2" id="KW-0560">Oxidoreductase</keyword>
<feature type="domain" description="Flavin reductase like" evidence="4">
    <location>
        <begin position="15"/>
        <end position="197"/>
    </location>
</feature>
<reference evidence="5 6" key="1">
    <citation type="submission" date="2018-09" db="EMBL/GenBank/DDBJ databases">
        <title>Optimization and identification of Corynebacterium falsenii FN1-14 from fish paste.</title>
        <authorList>
            <person name="Daroonpunt R."/>
            <person name="Tanasupawat S."/>
        </authorList>
    </citation>
    <scope>NUCLEOTIDE SEQUENCE [LARGE SCALE GENOMIC DNA]</scope>
    <source>
        <strain evidence="5 6">FN1-14</strain>
    </source>
</reference>
<evidence type="ECO:0000256" key="1">
    <source>
        <dbReference type="ARBA" id="ARBA00008898"/>
    </source>
</evidence>
<feature type="compositionally biased region" description="Low complexity" evidence="3">
    <location>
        <begin position="98"/>
        <end position="117"/>
    </location>
</feature>
<accession>A0A418Q6G1</accession>
<dbReference type="PANTHER" id="PTHR30466">
    <property type="entry name" value="FLAVIN REDUCTASE"/>
    <property type="match status" value="1"/>
</dbReference>
<evidence type="ECO:0000259" key="4">
    <source>
        <dbReference type="SMART" id="SM00903"/>
    </source>
</evidence>
<dbReference type="EMBL" id="QXJK01000006">
    <property type="protein sequence ID" value="RIX34567.1"/>
    <property type="molecule type" value="Genomic_DNA"/>
</dbReference>
<keyword evidence="6" id="KW-1185">Reference proteome</keyword>
<dbReference type="STRING" id="1451189.CFAL_03125"/>
<protein>
    <submittedName>
        <fullName evidence="5">Flavin reductase</fullName>
    </submittedName>
</protein>
<comment type="caution">
    <text evidence="5">The sequence shown here is derived from an EMBL/GenBank/DDBJ whole genome shotgun (WGS) entry which is preliminary data.</text>
</comment>
<gene>
    <name evidence="5" type="ORF">D3M95_06690</name>
</gene>
<sequence length="207" mass="21781">MVMSSQQQAQFRDVFRGHPAGVTLISATVDGRPVGLTASSVSSLSLDPLSVSFSFMKDTGSAGELLRADSVLIHFLTQDQADVAATFAAPTGGGAVASTNKTKTTKTTKTPTTQTTTKSEDPHTDATVSDRFDAAHGWTTSPTGEPLLPGCRAVMRARYISTMPAGHSTLVAAEVLDVLEQDPEAEPLLFMGHKFYGTKPLAPVLDS</sequence>
<evidence type="ECO:0000313" key="6">
    <source>
        <dbReference type="Proteomes" id="UP000285278"/>
    </source>
</evidence>
<evidence type="ECO:0000313" key="5">
    <source>
        <dbReference type="EMBL" id="RIX34567.1"/>
    </source>
</evidence>
<proteinExistence type="inferred from homology"/>
<dbReference type="SUPFAM" id="SSF50475">
    <property type="entry name" value="FMN-binding split barrel"/>
    <property type="match status" value="1"/>
</dbReference>
<feature type="region of interest" description="Disordered" evidence="3">
    <location>
        <begin position="98"/>
        <end position="125"/>
    </location>
</feature>
<dbReference type="InterPro" id="IPR002563">
    <property type="entry name" value="Flavin_Rdtase-like_dom"/>
</dbReference>
<dbReference type="GO" id="GO:0042602">
    <property type="term" value="F:riboflavin reductase (NADPH) activity"/>
    <property type="evidence" value="ECO:0007669"/>
    <property type="project" value="TreeGrafter"/>
</dbReference>
<name>A0A418Q6G1_9CORY</name>
<dbReference type="SMART" id="SM00903">
    <property type="entry name" value="Flavin_Reduct"/>
    <property type="match status" value="1"/>
</dbReference>
<dbReference type="Proteomes" id="UP000285278">
    <property type="component" value="Unassembled WGS sequence"/>
</dbReference>
<dbReference type="Pfam" id="PF01613">
    <property type="entry name" value="Flavin_Reduct"/>
    <property type="match status" value="1"/>
</dbReference>
<comment type="similarity">
    <text evidence="1">Belongs to the non-flavoprotein flavin reductase family.</text>
</comment>
<evidence type="ECO:0000256" key="2">
    <source>
        <dbReference type="ARBA" id="ARBA00023002"/>
    </source>
</evidence>
<dbReference type="OrthoDB" id="9792858at2"/>
<dbReference type="AlphaFoldDB" id="A0A418Q6G1"/>
<dbReference type="Gene3D" id="2.30.110.10">
    <property type="entry name" value="Electron Transport, Fmn-binding Protein, Chain A"/>
    <property type="match status" value="1"/>
</dbReference>
<dbReference type="PANTHER" id="PTHR30466:SF1">
    <property type="entry name" value="FMN REDUCTASE (NADH) RUTF"/>
    <property type="match status" value="1"/>
</dbReference>
<dbReference type="InterPro" id="IPR012349">
    <property type="entry name" value="Split_barrel_FMN-bd"/>
</dbReference>